<dbReference type="Gene3D" id="3.40.50.300">
    <property type="entry name" value="P-loop containing nucleotide triphosphate hydrolases"/>
    <property type="match status" value="1"/>
</dbReference>
<accession>A0A146K902</accession>
<protein>
    <submittedName>
        <fullName evidence="1">Rab-like protein</fullName>
    </submittedName>
</protein>
<gene>
    <name evidence="1" type="ORF">TPC1_16191</name>
</gene>
<dbReference type="InterPro" id="IPR027417">
    <property type="entry name" value="P-loop_NTPase"/>
</dbReference>
<name>A0A146K902_9EUKA</name>
<organism evidence="1">
    <name type="scientific">Trepomonas sp. PC1</name>
    <dbReference type="NCBI Taxonomy" id="1076344"/>
    <lineage>
        <taxon>Eukaryota</taxon>
        <taxon>Metamonada</taxon>
        <taxon>Diplomonadida</taxon>
        <taxon>Hexamitidae</taxon>
        <taxon>Hexamitinae</taxon>
        <taxon>Trepomonas</taxon>
    </lineage>
</organism>
<dbReference type="CDD" id="cd00882">
    <property type="entry name" value="Ras_like_GTPase"/>
    <property type="match status" value="1"/>
</dbReference>
<reference evidence="1" key="1">
    <citation type="submission" date="2015-07" db="EMBL/GenBank/DDBJ databases">
        <title>Adaptation to a free-living lifestyle via gene acquisitions in the diplomonad Trepomonas sp. PC1.</title>
        <authorList>
            <person name="Xu F."/>
            <person name="Jerlstrom-Hultqvist J."/>
            <person name="Kolisko M."/>
            <person name="Simpson A.G.B."/>
            <person name="Roger A.J."/>
            <person name="Svard S.G."/>
            <person name="Andersson J.O."/>
        </authorList>
    </citation>
    <scope>NUCLEOTIDE SEQUENCE</scope>
    <source>
        <strain evidence="1">PC1</strain>
    </source>
</reference>
<sequence>MTSIRIGFVGPINVGKSTIAEYYTEVTPDPNFQDYNPTQGLRILETGRRIPGIDGSVPVQIWDMSGDPQYEAYLGKISMQLDGVVMVIPGIDLRVTQTCKKYYSYVVDEERVGKYGFVICLLHKHGSPVSEEVYIEDKQLASIPVYRTCLDGDKDMIIDALDQLVEKIAKKHQNDGEFYE</sequence>
<evidence type="ECO:0000313" key="1">
    <source>
        <dbReference type="EMBL" id="JAP92001.1"/>
    </source>
</evidence>
<proteinExistence type="predicted"/>
<dbReference type="Pfam" id="PF08477">
    <property type="entry name" value="Roc"/>
    <property type="match status" value="1"/>
</dbReference>
<dbReference type="EMBL" id="GDID01004605">
    <property type="protein sequence ID" value="JAP92001.1"/>
    <property type="molecule type" value="Transcribed_RNA"/>
</dbReference>
<dbReference type="AlphaFoldDB" id="A0A146K902"/>
<dbReference type="SUPFAM" id="SSF52540">
    <property type="entry name" value="P-loop containing nucleoside triphosphate hydrolases"/>
    <property type="match status" value="1"/>
</dbReference>